<organism evidence="1">
    <name type="scientific">marine sediment metagenome</name>
    <dbReference type="NCBI Taxonomy" id="412755"/>
    <lineage>
        <taxon>unclassified sequences</taxon>
        <taxon>metagenomes</taxon>
        <taxon>ecological metagenomes</taxon>
    </lineage>
</organism>
<dbReference type="AlphaFoldDB" id="X1W0R3"/>
<proteinExistence type="predicted"/>
<comment type="caution">
    <text evidence="1">The sequence shown here is derived from an EMBL/GenBank/DDBJ whole genome shotgun (WGS) entry which is preliminary data.</text>
</comment>
<sequence>MWLPLSAPVPTDPSGPRRALAAVTVTGVRRQTVTLHVEKHIFVRLHLDHGVIEVQFKAGALWALGGGTEGFRRSASFWLGELTRLFLDGESQGQVEGCILRPHPKASYGCSVARVLGWKMTGVEQCSDFTGLSFRREDARSFIGIKQTGVMDSEAPASQVFGSSAEKAETINVGTRASPVSVCLYDKTLQVEKVKGGD</sequence>
<protein>
    <submittedName>
        <fullName evidence="1">Uncharacterized protein</fullName>
    </submittedName>
</protein>
<evidence type="ECO:0000313" key="1">
    <source>
        <dbReference type="EMBL" id="GAJ20655.1"/>
    </source>
</evidence>
<accession>X1W0R3</accession>
<reference evidence="1" key="1">
    <citation type="journal article" date="2014" name="Front. Microbiol.">
        <title>High frequency of phylogenetically diverse reductive dehalogenase-homologous genes in deep subseafloor sedimentary metagenomes.</title>
        <authorList>
            <person name="Kawai M."/>
            <person name="Futagami T."/>
            <person name="Toyoda A."/>
            <person name="Takaki Y."/>
            <person name="Nishi S."/>
            <person name="Hori S."/>
            <person name="Arai W."/>
            <person name="Tsubouchi T."/>
            <person name="Morono Y."/>
            <person name="Uchiyama I."/>
            <person name="Ito T."/>
            <person name="Fujiyama A."/>
            <person name="Inagaki F."/>
            <person name="Takami H."/>
        </authorList>
    </citation>
    <scope>NUCLEOTIDE SEQUENCE</scope>
    <source>
        <strain evidence="1">Expedition CK06-06</strain>
    </source>
</reference>
<dbReference type="EMBL" id="BARW01035470">
    <property type="protein sequence ID" value="GAJ20655.1"/>
    <property type="molecule type" value="Genomic_DNA"/>
</dbReference>
<name>X1W0R3_9ZZZZ</name>
<feature type="non-terminal residue" evidence="1">
    <location>
        <position position="198"/>
    </location>
</feature>
<gene>
    <name evidence="1" type="ORF">S12H4_55321</name>
</gene>